<dbReference type="AlphaFoldDB" id="A0A0C9VCE8"/>
<keyword evidence="3" id="KW-1185">Reference proteome</keyword>
<feature type="region of interest" description="Disordered" evidence="1">
    <location>
        <begin position="517"/>
        <end position="537"/>
    </location>
</feature>
<gene>
    <name evidence="2" type="ORF">HYDPIDRAFT_41125</name>
</gene>
<evidence type="ECO:0008006" key="4">
    <source>
        <dbReference type="Google" id="ProtNLM"/>
    </source>
</evidence>
<evidence type="ECO:0000313" key="3">
    <source>
        <dbReference type="Proteomes" id="UP000053820"/>
    </source>
</evidence>
<reference evidence="2 3" key="1">
    <citation type="submission" date="2014-04" db="EMBL/GenBank/DDBJ databases">
        <title>Evolutionary Origins and Diversification of the Mycorrhizal Mutualists.</title>
        <authorList>
            <consortium name="DOE Joint Genome Institute"/>
            <consortium name="Mycorrhizal Genomics Consortium"/>
            <person name="Kohler A."/>
            <person name="Kuo A."/>
            <person name="Nagy L.G."/>
            <person name="Floudas D."/>
            <person name="Copeland A."/>
            <person name="Barry K.W."/>
            <person name="Cichocki N."/>
            <person name="Veneault-Fourrey C."/>
            <person name="LaButti K."/>
            <person name="Lindquist E.A."/>
            <person name="Lipzen A."/>
            <person name="Lundell T."/>
            <person name="Morin E."/>
            <person name="Murat C."/>
            <person name="Riley R."/>
            <person name="Ohm R."/>
            <person name="Sun H."/>
            <person name="Tunlid A."/>
            <person name="Henrissat B."/>
            <person name="Grigoriev I.V."/>
            <person name="Hibbett D.S."/>
            <person name="Martin F."/>
        </authorList>
    </citation>
    <scope>NUCLEOTIDE SEQUENCE [LARGE SCALE GENOMIC DNA]</scope>
    <source>
        <strain evidence="2 3">MD-312</strain>
    </source>
</reference>
<dbReference type="SUPFAM" id="SSF52047">
    <property type="entry name" value="RNI-like"/>
    <property type="match status" value="1"/>
</dbReference>
<name>A0A0C9VCE8_9AGAM</name>
<evidence type="ECO:0000256" key="1">
    <source>
        <dbReference type="SAM" id="MobiDB-lite"/>
    </source>
</evidence>
<proteinExistence type="predicted"/>
<dbReference type="Gene3D" id="3.80.10.10">
    <property type="entry name" value="Ribonuclease Inhibitor"/>
    <property type="match status" value="1"/>
</dbReference>
<dbReference type="InterPro" id="IPR032675">
    <property type="entry name" value="LRR_dom_sf"/>
</dbReference>
<dbReference type="Proteomes" id="UP000053820">
    <property type="component" value="Unassembled WGS sequence"/>
</dbReference>
<evidence type="ECO:0000313" key="2">
    <source>
        <dbReference type="EMBL" id="KIJ63279.1"/>
    </source>
</evidence>
<accession>A0A0C9VCE8</accession>
<dbReference type="EMBL" id="KN839851">
    <property type="protein sequence ID" value="KIJ63279.1"/>
    <property type="molecule type" value="Genomic_DNA"/>
</dbReference>
<protein>
    <recommendedName>
        <fullName evidence="4">F-box domain-containing protein</fullName>
    </recommendedName>
</protein>
<sequence length="537" mass="60021">MHDCFQIPEVVALISSKISEEVFAFLSPPERASEARVAVLSFARSCRAFKEPALDVLWSKLTSLEPLIRCLPRDLWRRSSPGGPLVIERALFAQDWETFHYYARRVRCLKVVTPPQIDISFLLAVSGSPSSSLLPNLTDLLWFDMSGVSSLLLRFFLGPSLQTLNLRGCRPTQLAQQAVIASLGRFCPSLRRLTMESIELPATNCRAICDLKHLTYLDVGCINRRALEHLSSLQSLVELDVAAVETTLPNRSFRPVTTFAQNLRLLRITAPTFPSACSLLDGTSFSLEELIIEVQKLGSTSLNVCLLTTLRSFTVTLTKCQIRMWTTKTTDLNDTRFSFSLAGIAPLLSCHKLQELLLYDSFRSVIDDSDMERMAKSWPELTELHFGVDHPWRDPPKLTLSGLCSLLEHCPLLSCLEVAFIAQVSGPLTSTPPKKRTVNKRICSLSVGSSPIEEPLKVAAFLSAFLPNLTAISCYVPCRAQDGIDPVHSVYRERWKLFEENYQFFVTIRKQGMNIQAAGEEDSGDASDEPQNYVLVD</sequence>
<organism evidence="2 3">
    <name type="scientific">Hydnomerulius pinastri MD-312</name>
    <dbReference type="NCBI Taxonomy" id="994086"/>
    <lineage>
        <taxon>Eukaryota</taxon>
        <taxon>Fungi</taxon>
        <taxon>Dikarya</taxon>
        <taxon>Basidiomycota</taxon>
        <taxon>Agaricomycotina</taxon>
        <taxon>Agaricomycetes</taxon>
        <taxon>Agaricomycetidae</taxon>
        <taxon>Boletales</taxon>
        <taxon>Boletales incertae sedis</taxon>
        <taxon>Leucogyrophana</taxon>
    </lineage>
</organism>
<feature type="compositionally biased region" description="Acidic residues" evidence="1">
    <location>
        <begin position="519"/>
        <end position="528"/>
    </location>
</feature>
<dbReference type="HOGENOM" id="CLU_021164_0_2_1"/>
<dbReference type="OrthoDB" id="3067012at2759"/>